<evidence type="ECO:0000313" key="2">
    <source>
        <dbReference type="Proteomes" id="UP000009220"/>
    </source>
</evidence>
<accession>G0JRH6</accession>
<dbReference type="EMBL" id="CP002985">
    <property type="protein sequence ID" value="AEM46481.1"/>
    <property type="molecule type" value="Genomic_DNA"/>
</dbReference>
<proteinExistence type="predicted"/>
<evidence type="ECO:0000313" key="1">
    <source>
        <dbReference type="EMBL" id="AEM46481.1"/>
    </source>
</evidence>
<dbReference type="Proteomes" id="UP000009220">
    <property type="component" value="Chromosome"/>
</dbReference>
<dbReference type="KEGG" id="afi:Acife_0250"/>
<dbReference type="AlphaFoldDB" id="G0JRH6"/>
<protein>
    <submittedName>
        <fullName evidence="1">Uncharacterized protein</fullName>
    </submittedName>
</protein>
<sequence>MTMINVDKAGSVPASRCAAALLRCRMDIFKKAHFGSTWHILCSVSGRPFPAFDPTGDHR</sequence>
<dbReference type="HOGENOM" id="CLU_2949650_0_0_6"/>
<dbReference type="RefSeq" id="WP_014027752.1">
    <property type="nucleotide sequence ID" value="NC_015942.1"/>
</dbReference>
<gene>
    <name evidence="1" type="ORF">Acife_0250</name>
</gene>
<name>G0JRH6_9PROT</name>
<reference evidence="1 2" key="1">
    <citation type="journal article" date="2011" name="J. Bacteriol.">
        <title>Draft genome of the psychrotolerant acidophile Acidithiobacillus ferrivorans SS3.</title>
        <authorList>
            <person name="Liljeqvist M."/>
            <person name="Valdes J."/>
            <person name="Holmes D.S."/>
            <person name="Dopson M."/>
        </authorList>
    </citation>
    <scope>NUCLEOTIDE SEQUENCE [LARGE SCALE GENOMIC DNA]</scope>
    <source>
        <strain evidence="1 2">SS3</strain>
    </source>
</reference>
<organism evidence="1 2">
    <name type="scientific">Acidithiobacillus ferrivorans SS3</name>
    <dbReference type="NCBI Taxonomy" id="743299"/>
    <lineage>
        <taxon>Bacteria</taxon>
        <taxon>Pseudomonadati</taxon>
        <taxon>Pseudomonadota</taxon>
        <taxon>Acidithiobacillia</taxon>
        <taxon>Acidithiobacillales</taxon>
        <taxon>Acidithiobacillaceae</taxon>
        <taxon>Acidithiobacillus</taxon>
    </lineage>
</organism>